<evidence type="ECO:0000259" key="4">
    <source>
        <dbReference type="SMART" id="SM00736"/>
    </source>
</evidence>
<keyword evidence="8" id="KW-1185">Reference proteome</keyword>
<keyword evidence="2" id="KW-0119">Carbohydrate metabolism</keyword>
<evidence type="ECO:0000313" key="5">
    <source>
        <dbReference type="EMBL" id="PWC24355.1"/>
    </source>
</evidence>
<evidence type="ECO:0000313" key="8">
    <source>
        <dbReference type="Proteomes" id="UP000303847"/>
    </source>
</evidence>
<feature type="region of interest" description="Disordered" evidence="3">
    <location>
        <begin position="2983"/>
        <end position="3013"/>
    </location>
</feature>
<organism evidence="5 7">
    <name type="scientific">Brenneria nigrifluens DSM 30175 = ATCC 13028</name>
    <dbReference type="NCBI Taxonomy" id="1121120"/>
    <lineage>
        <taxon>Bacteria</taxon>
        <taxon>Pseudomonadati</taxon>
        <taxon>Pseudomonadota</taxon>
        <taxon>Gammaproteobacteria</taxon>
        <taxon>Enterobacterales</taxon>
        <taxon>Pectobacteriaceae</taxon>
        <taxon>Brenneria</taxon>
    </lineage>
</organism>
<feature type="domain" description="Dystroglycan-type cadherin-like" evidence="4">
    <location>
        <begin position="2864"/>
        <end position="2956"/>
    </location>
</feature>
<feature type="domain" description="Dystroglycan-type cadherin-like" evidence="4">
    <location>
        <begin position="779"/>
        <end position="873"/>
    </location>
</feature>
<evidence type="ECO:0000313" key="6">
    <source>
        <dbReference type="EMBL" id="QCR05953.1"/>
    </source>
</evidence>
<dbReference type="SUPFAM" id="SSF75011">
    <property type="entry name" value="3-carboxy-cis,cis-mucoante lactonizing enzyme"/>
    <property type="match status" value="1"/>
</dbReference>
<dbReference type="Pfam" id="PF05345">
    <property type="entry name" value="He_PIG"/>
    <property type="match status" value="3"/>
</dbReference>
<dbReference type="InterPro" id="IPR006644">
    <property type="entry name" value="Cadg"/>
</dbReference>
<dbReference type="PANTHER" id="PTHR30344:SF1">
    <property type="entry name" value="6-PHOSPHOGLUCONOLACTONASE"/>
    <property type="match status" value="1"/>
</dbReference>
<protein>
    <recommendedName>
        <fullName evidence="4">Dystroglycan-type cadherin-like domain-containing protein</fullName>
    </recommendedName>
</protein>
<dbReference type="GO" id="GO:0005509">
    <property type="term" value="F:calcium ion binding"/>
    <property type="evidence" value="ECO:0007669"/>
    <property type="project" value="InterPro"/>
</dbReference>
<dbReference type="InterPro" id="IPR050282">
    <property type="entry name" value="Cycloisomerase_2"/>
</dbReference>
<sequence length="3110" mass="308877">MTYSRSASRAKHRRLPQQAWALEPRMMFDAAAVATAEAVVAATDSAPGVTASGAEATIGIDDGSAAQSVDLFSGVTVFTDGAGQELTDLTITVSSSGSNQALVIDGSAIVLQATTTPGTTADNGYTYSVSVSGDSTTITLSIASSGTDAGYTAAGAASLIDGIAYRTLDDTVESGTVTVTLESLSDDGGDTAQLGISSTIAITSNINVAPVIADNGALEAAESFTIDDLGDSTEVVYSSDGSYAYAAGDGAISVFSVDDTGRLTLAQTLTGITDLGSVSEMAISADGRSIYAIDGGGSVYVFSVADDGALSFVSAVDTGNGDASGGLAISEDGAWVYVGTQWNGVARFSRDLSTGALTYVDRVPGEDGSIYSNSRNGVIATAGDYLYVIYTSGSHAILVYQLNDDGTLSTVATLLTGDSGYSAVDYSLAVSDDGQNLYVANPDTGGVAIYQFSGSALTRLSTLTVDGVASIALSDDGSQLYAAAYDGTIGIYTVAGNGTLTLSGSLAGGTGGSDIAVSGDGLSILVAGGGVSRYSGAQTLVLGEALTFAGGLTLKDSNYDALSGGAGNYNGASLSVSASVEGGSFGFADGGGLSYANGVISLDGSAIATLGVSGGVLSVTFTADASTAVANQVLRQLTYSNASATAGSFIQLSVIASDAALAGSAVALTLRVNAVPQVNTDAATGYVLDGATSETAYSFTLFAGLFGDADGDNLNWSVDGLPDGLTFDAATRTISGAATETGAFSLTVTVTDASGASASLALDLAVEQIANRAPAVNEDAATTLDPATEDRVYSTTLDPDLFSDADSVYNGDSLSWSVSGLPDGLTFDAATLTLSGTSGTVGDYTVIVTATDQSGASASAELTLRVITTVEADNSAPALTADASTLTYSSDGSLSGFSKYVNSITLSGDGGTLLIAASDNNNGNGTSYLYVYSRDTASGELTLVQTFTQGTTDDGDASNGIELDGLSGITSVAYSSDGSLLYLSGYSSTGSASTYSISVFSVGDDGALVLVGQVADIAEKVLQIAVAENSGTLYALSASTVYAYSTDGDGALTAIGAYTPDNGFGTAVAMQIDDDGTVYVLSGGRLTIYTAAAADGGLDYAGQLTRSGTTLTWTEADGTAATAGAVSNGNAFNGANAFVVSDAGYIYLTTSNGFLTTLQYDSATNTLTLTNAQDAFSPLGQYPHGIAISGDGTTLYVGSAASTKMAIYTVGEDGVPTLSNTVTMASAVSRLVVSDDGRFIYGGKNLYFSPGLSMVGASGMSVAYSELGTITPAASITLSDSDYDALNGGSGNYNGATITLVRADGANADDTYGFTDANGLTLADGVIYLDGSAIANVANADGTLTITFTADVSTATANRVLQQITYSNASSNPGGSITLRLSVTDRYSAGSTDIQLAVTQINDAPVLEASGQDVTYTSGGNGVKLFKDIAVSAGEDDQAISSLTLTVSGLADAAREVLVIGGSYVTLVDGANVSGSVSVDVVESDGSINTYSYSVTASVSVTDGVATVTVSSNGGLPAELATTLVKNIAYINTSASYSADPTVGDRVIALTAIQDNGGTSDGGIDTTALSISSTVTVSLINAAPTVTATDAEARYVENGDAAALFNQVAVSTGEPGQAITNVELTVSGLSDGASEVLVIDGVSVPLTAEASGETANGYIYYVSLEGDAATVYLYSSDGIAAADAAALIAGLAYANLSDDPTAGTRTVTLTSIQDDGGTANGGADTALLAIAASVTVAAVNDAPIVSATAAQVIYATSGSSAALFSEVAISTVESAQTLSAIAFTVSGLLDGGSETLIVSGTRIALVDGSGTLGNGYAYTVTLDGDSATVTLTSADGIAAADAVTLIEQTSYANLSNAQSAGERIISLSLRDSGGQDDGGFDTTTLEALASIDVVNNSAPELGASADYTSLEAAASLTAISGLADIAAGTLTAGGDYLYVIDSSGNIAIFSRNTNTGELALLQTQESGVLSASRIEVSGDGGTVYILGAGGDSVTLFSRDGADGGLTLLQTLTTENVVDLTMSADGGALYVVDGNYSGLLVYSRDADSGQYALSQSISASTDSEPYLFTAVGIEVVGDYVYVVTDPAAESVANTLIVYQRAADGTLGAVAWLRDGADAGESAVDMPSPLAVSVASDGGTIYVASENGVAAFSFDAASGALSYLGAVGGLSGVTDIALSSDDDTLYLTHADGSLSRYNADGGALTLVDTFTGVDVAALAGALNVATGAHGAVAVIGGGGVVSLKDTLTEIAIDYTEQGTVLLAGVITLSDADYDALADGAGNYNGAVITLARDGGASGDDGYGFVDGNGLTLADGTLYLDGAAIAAFTDDDGTLTLTFTADVTTAVANRVLQQINYTNASDDPDAGVSLRLTVTDVYGASGSVTLALSVAEINDAPLLSAAAANAVYTEGGDAAVLFSDAVVSPVEAGQTISALTLSVSGLSDGSNETLTIDGTVIALVAGSGVTANGYAYSVSVNDGIASVVIAGESGISAADTAALVNSLAYANASDDPTVGTRAVTLTAIQDNGGTADGGADTTTLAVSATVAVAAVNNAPTLTAIPADTGYTEGDNAVGLFSETLISTVESGQAIASLTLTVSGVSDGSSETLTVDGTVIALVAGSGVTANGYAYGVSLSDGSATVVISSTAGIAVADAASLVDGLAYANTSEDPTAGARTVTLSAIQDNGGGPDGTALAIAATVSVVAVNDAPTLTTTPADATYAASGDAAPLFGDTAVSTPEAGQSIAALTLTVSGVVDAVERLNIDGSWVTLADGVSVTTASGLSVTVALDEGTATLVIASGDGLGAAAAQTLIDGLTYANASGAVSGGERIVSLIAVRDNGGAEAGGQDTSALSIAATVNVVNSAPQATDAEIALPAATRGVEYLVTLPDELFTDADGDSLSWSIEGLPDGLSFDADTLTISGTPLATGSVQLVLTARDALGAAASREISLLVNQHSASPVVLPEFDAFGMMASWREDLERRDAPRTEGFARPAARPTPSASGPAAETAPPAGDALSTSNYPLVNGKMDYAATPWQLDPIMETLMPELEKVDFSATRGANAAAENVPSGLRSPLAEGVEGKAAFSAQLQQEQAGFDQLLAALNQLAEKNASPAE</sequence>
<dbReference type="InterPro" id="IPR011048">
    <property type="entry name" value="Haem_d1_sf"/>
</dbReference>
<reference evidence="6 8" key="2">
    <citation type="submission" date="2018-11" db="EMBL/GenBank/DDBJ databases">
        <title>Genome sequences of Brenneria nigrifluens and Brenneria rubrifaciens.</title>
        <authorList>
            <person name="Poret-Peterson A.T."/>
            <person name="McClean A.E."/>
            <person name="Kluepfel D.A."/>
        </authorList>
    </citation>
    <scope>NUCLEOTIDE SEQUENCE [LARGE SCALE GENOMIC DNA]</scope>
    <source>
        <strain evidence="6 8">ATCC 13028</strain>
    </source>
</reference>
<evidence type="ECO:0000256" key="1">
    <source>
        <dbReference type="ARBA" id="ARBA00005564"/>
    </source>
</evidence>
<dbReference type="RefSeq" id="WP_009114361.1">
    <property type="nucleotide sequence ID" value="NZ_CP034036.1"/>
</dbReference>
<dbReference type="Gene3D" id="2.60.40.10">
    <property type="entry name" value="Immunoglobulins"/>
    <property type="match status" value="3"/>
</dbReference>
<dbReference type="InterPro" id="IPR015919">
    <property type="entry name" value="Cadherin-like_sf"/>
</dbReference>
<feature type="domain" description="Dystroglycan-type cadherin-like" evidence="4">
    <location>
        <begin position="687"/>
        <end position="774"/>
    </location>
</feature>
<dbReference type="Proteomes" id="UP000295985">
    <property type="component" value="Unassembled WGS sequence"/>
</dbReference>
<gene>
    <name evidence="5" type="ORF">DDT54_09805</name>
    <name evidence="6" type="ORF">EH206_18295</name>
</gene>
<evidence type="ECO:0000313" key="7">
    <source>
        <dbReference type="Proteomes" id="UP000295985"/>
    </source>
</evidence>
<dbReference type="SUPFAM" id="SSF51004">
    <property type="entry name" value="C-terminal (heme d1) domain of cytochrome cd1-nitrite reductase"/>
    <property type="match status" value="1"/>
</dbReference>
<dbReference type="Proteomes" id="UP000303847">
    <property type="component" value="Chromosome"/>
</dbReference>
<dbReference type="InterPro" id="IPR019405">
    <property type="entry name" value="Lactonase_7-beta_prop"/>
</dbReference>
<dbReference type="InterPro" id="IPR013783">
    <property type="entry name" value="Ig-like_fold"/>
</dbReference>
<evidence type="ECO:0000256" key="2">
    <source>
        <dbReference type="ARBA" id="ARBA00022526"/>
    </source>
</evidence>
<dbReference type="GO" id="GO:0006006">
    <property type="term" value="P:glucose metabolic process"/>
    <property type="evidence" value="ECO:0007669"/>
    <property type="project" value="UniProtKB-KW"/>
</dbReference>
<dbReference type="SMART" id="SM00736">
    <property type="entry name" value="CADG"/>
    <property type="match status" value="3"/>
</dbReference>
<name>A0A2U1URT3_9GAMM</name>
<evidence type="ECO:0000256" key="3">
    <source>
        <dbReference type="SAM" id="MobiDB-lite"/>
    </source>
</evidence>
<dbReference type="SUPFAM" id="SSF82171">
    <property type="entry name" value="DPP6 N-terminal domain-like"/>
    <property type="match status" value="1"/>
</dbReference>
<reference evidence="5 7" key="1">
    <citation type="submission" date="2018-04" db="EMBL/GenBank/DDBJ databases">
        <title>Brenneria corticis sp.nov.</title>
        <authorList>
            <person name="Li Y."/>
        </authorList>
    </citation>
    <scope>NUCLEOTIDE SEQUENCE [LARGE SCALE GENOMIC DNA]</scope>
    <source>
        <strain evidence="5 7">LMG 2694</strain>
    </source>
</reference>
<dbReference type="InterPro" id="IPR015943">
    <property type="entry name" value="WD40/YVTN_repeat-like_dom_sf"/>
</dbReference>
<dbReference type="EMBL" id="QDKK01000014">
    <property type="protein sequence ID" value="PWC24355.1"/>
    <property type="molecule type" value="Genomic_DNA"/>
</dbReference>
<dbReference type="PANTHER" id="PTHR30344">
    <property type="entry name" value="6-PHOSPHOGLUCONOLACTONASE-RELATED"/>
    <property type="match status" value="1"/>
</dbReference>
<dbReference type="InterPro" id="IPR001680">
    <property type="entry name" value="WD40_rpt"/>
</dbReference>
<proteinExistence type="inferred from homology"/>
<dbReference type="EMBL" id="CP034036">
    <property type="protein sequence ID" value="QCR05953.1"/>
    <property type="molecule type" value="Genomic_DNA"/>
</dbReference>
<dbReference type="GO" id="GO:0016020">
    <property type="term" value="C:membrane"/>
    <property type="evidence" value="ECO:0007669"/>
    <property type="project" value="InterPro"/>
</dbReference>
<dbReference type="SMART" id="SM00320">
    <property type="entry name" value="WD40"/>
    <property type="match status" value="6"/>
</dbReference>
<dbReference type="Gene3D" id="2.130.10.10">
    <property type="entry name" value="YVTN repeat-like/Quinoprotein amine dehydrogenase"/>
    <property type="match status" value="7"/>
</dbReference>
<dbReference type="OrthoDB" id="6091599at2"/>
<accession>A0A2U1URT3</accession>
<keyword evidence="2" id="KW-0313">Glucose metabolism</keyword>
<comment type="similarity">
    <text evidence="1">Belongs to the cycloisomerase 2 family.</text>
</comment>
<dbReference type="GO" id="GO:0017057">
    <property type="term" value="F:6-phosphogluconolactonase activity"/>
    <property type="evidence" value="ECO:0007669"/>
    <property type="project" value="TreeGrafter"/>
</dbReference>
<feature type="compositionally biased region" description="Low complexity" evidence="3">
    <location>
        <begin position="2987"/>
        <end position="3002"/>
    </location>
</feature>
<dbReference type="SUPFAM" id="SSF49313">
    <property type="entry name" value="Cadherin-like"/>
    <property type="match status" value="3"/>
</dbReference>
<dbReference type="Pfam" id="PF10282">
    <property type="entry name" value="Lactonase"/>
    <property type="match status" value="3"/>
</dbReference>